<dbReference type="AlphaFoldDB" id="A0A518B6G4"/>
<protein>
    <recommendedName>
        <fullName evidence="1">3-keto-alpha-glucoside-1,2-lyase/3-keto-2-hydroxy-glucal hydratase domain-containing protein</fullName>
    </recommendedName>
</protein>
<organism evidence="2 3">
    <name type="scientific">Kolteria novifilia</name>
    <dbReference type="NCBI Taxonomy" id="2527975"/>
    <lineage>
        <taxon>Bacteria</taxon>
        <taxon>Pseudomonadati</taxon>
        <taxon>Planctomycetota</taxon>
        <taxon>Planctomycetia</taxon>
        <taxon>Kolteriales</taxon>
        <taxon>Kolteriaceae</taxon>
        <taxon>Kolteria</taxon>
    </lineage>
</organism>
<dbReference type="KEGG" id="knv:Pan216_34230"/>
<dbReference type="Pfam" id="PF06439">
    <property type="entry name" value="3keto-disac_hyd"/>
    <property type="match status" value="1"/>
</dbReference>
<dbReference type="EMBL" id="CP036279">
    <property type="protein sequence ID" value="QDU62556.1"/>
    <property type="molecule type" value="Genomic_DNA"/>
</dbReference>
<reference evidence="2 3" key="1">
    <citation type="submission" date="2019-02" db="EMBL/GenBank/DDBJ databases">
        <title>Deep-cultivation of Planctomycetes and their phenomic and genomic characterization uncovers novel biology.</title>
        <authorList>
            <person name="Wiegand S."/>
            <person name="Jogler M."/>
            <person name="Boedeker C."/>
            <person name="Pinto D."/>
            <person name="Vollmers J."/>
            <person name="Rivas-Marin E."/>
            <person name="Kohn T."/>
            <person name="Peeters S.H."/>
            <person name="Heuer A."/>
            <person name="Rast P."/>
            <person name="Oberbeckmann S."/>
            <person name="Bunk B."/>
            <person name="Jeske O."/>
            <person name="Meyerdierks A."/>
            <person name="Storesund J.E."/>
            <person name="Kallscheuer N."/>
            <person name="Luecker S."/>
            <person name="Lage O.M."/>
            <person name="Pohl T."/>
            <person name="Merkel B.J."/>
            <person name="Hornburger P."/>
            <person name="Mueller R.-W."/>
            <person name="Bruemmer F."/>
            <person name="Labrenz M."/>
            <person name="Spormann A.M."/>
            <person name="Op den Camp H."/>
            <person name="Overmann J."/>
            <person name="Amann R."/>
            <person name="Jetten M.S.M."/>
            <person name="Mascher T."/>
            <person name="Medema M.H."/>
            <person name="Devos D.P."/>
            <person name="Kaster A.-K."/>
            <person name="Ovreas L."/>
            <person name="Rohde M."/>
            <person name="Galperin M.Y."/>
            <person name="Jogler C."/>
        </authorList>
    </citation>
    <scope>NUCLEOTIDE SEQUENCE [LARGE SCALE GENOMIC DNA]</scope>
    <source>
        <strain evidence="2 3">Pan216</strain>
    </source>
</reference>
<evidence type="ECO:0000313" key="2">
    <source>
        <dbReference type="EMBL" id="QDU62556.1"/>
    </source>
</evidence>
<keyword evidence="3" id="KW-1185">Reference proteome</keyword>
<proteinExistence type="predicted"/>
<evidence type="ECO:0000259" key="1">
    <source>
        <dbReference type="Pfam" id="PF06439"/>
    </source>
</evidence>
<sequence length="289" mass="32369">MFVESPRDEPNAWEGKGEVRDVGRTTEGKKGWAERILLMHHRLAVATWLVAVLCWTTVGRAEEPAWTELFDGKSLDAWKNPSSSWQVVGDVAVDLENPRLLEAKPGKGILYNGPTGKAPNLLSKKSFGDIEISLEFMIPNGSNSGIKFEKVYEIQIHDSWGVKEITGKHMGGIYPRSELLPKYHHIDKGIAPLKNACKRPGEWQTLQATFLTPRKDKEGKLIRPAHLVNVTLNGEVIHDDLVLKTPTGSNWRRQPGPRGQLLVQGDHGPIAFRSIRVRELTQEVANNER</sequence>
<gene>
    <name evidence="2" type="ORF">Pan216_34230</name>
</gene>
<evidence type="ECO:0000313" key="3">
    <source>
        <dbReference type="Proteomes" id="UP000317093"/>
    </source>
</evidence>
<feature type="domain" description="3-keto-alpha-glucoside-1,2-lyase/3-keto-2-hydroxy-glucal hydratase" evidence="1">
    <location>
        <begin position="66"/>
        <end position="278"/>
    </location>
</feature>
<accession>A0A518B6G4</accession>
<dbReference type="Proteomes" id="UP000317093">
    <property type="component" value="Chromosome"/>
</dbReference>
<name>A0A518B6G4_9BACT</name>
<dbReference type="GO" id="GO:0016787">
    <property type="term" value="F:hydrolase activity"/>
    <property type="evidence" value="ECO:0007669"/>
    <property type="project" value="InterPro"/>
</dbReference>
<dbReference type="InterPro" id="IPR010496">
    <property type="entry name" value="AL/BT2_dom"/>
</dbReference>
<dbReference type="Gene3D" id="2.60.120.560">
    <property type="entry name" value="Exo-inulinase, domain 1"/>
    <property type="match status" value="1"/>
</dbReference>